<dbReference type="Proteomes" id="UP000760480">
    <property type="component" value="Unassembled WGS sequence"/>
</dbReference>
<dbReference type="EMBL" id="SPMZ01000012">
    <property type="protein sequence ID" value="NMQ18429.1"/>
    <property type="molecule type" value="Genomic_DNA"/>
</dbReference>
<dbReference type="Pfam" id="PF01430">
    <property type="entry name" value="HSP33"/>
    <property type="match status" value="1"/>
</dbReference>
<evidence type="ECO:0000313" key="6">
    <source>
        <dbReference type="EMBL" id="NMQ18429.1"/>
    </source>
</evidence>
<dbReference type="NCBIfam" id="NF001033">
    <property type="entry name" value="PRK00114.1"/>
    <property type="match status" value="1"/>
</dbReference>
<accession>A0ABX1TID7</accession>
<protein>
    <submittedName>
        <fullName evidence="6">Hsp33 family molecular chaperone HslO</fullName>
    </submittedName>
</protein>
<dbReference type="PIRSF" id="PIRSF005261">
    <property type="entry name" value="Heat_shock_Hsp33"/>
    <property type="match status" value="1"/>
</dbReference>
<dbReference type="RefSeq" id="WP_169247691.1">
    <property type="nucleotide sequence ID" value="NZ_SPMZ01000012.1"/>
</dbReference>
<sequence>MSDRDCLQRFLFETLPIRGEIVWLDATWRTVLERRAYPAAIRQVLGEAIAAAALLSATVKFDGLLTLQIQARGPLRLLVVQVAADRTLRGLARWNGDPEPAPLRALCGDGTLVLTLDADSGKEPYQSVIELRGDTLTETLEHYFAHSEQLPTRIWLATDEQTTAGLLLQQLPGNDTEPDAWRRLNVLADTLQSTELLRLDASTLLRRLFHEEDIRLFAPRSFRYRCNCSRERTAGMLSALGEDELRQALADGRTLQVDCEFCGHRYVFDPLDIAGLFAATGPAPSVVRH</sequence>
<dbReference type="Gene3D" id="3.55.30.10">
    <property type="entry name" value="Hsp33 domain"/>
    <property type="match status" value="1"/>
</dbReference>
<dbReference type="PANTHER" id="PTHR30111">
    <property type="entry name" value="33 KDA CHAPERONIN"/>
    <property type="match status" value="1"/>
</dbReference>
<keyword evidence="4" id="KW-0143">Chaperone</keyword>
<dbReference type="PANTHER" id="PTHR30111:SF1">
    <property type="entry name" value="33 KDA CHAPERONIN"/>
    <property type="match status" value="1"/>
</dbReference>
<dbReference type="InterPro" id="IPR023212">
    <property type="entry name" value="Hsp33_helix_hairpin_bin_dom_sf"/>
</dbReference>
<organism evidence="6 7">
    <name type="scientific">Candidatus Competibacter phosphatis</name>
    <dbReference type="NCBI Taxonomy" id="221280"/>
    <lineage>
        <taxon>Bacteria</taxon>
        <taxon>Pseudomonadati</taxon>
        <taxon>Pseudomonadota</taxon>
        <taxon>Gammaproteobacteria</taxon>
        <taxon>Candidatus Competibacteraceae</taxon>
        <taxon>Candidatus Competibacter</taxon>
    </lineage>
</organism>
<dbReference type="SUPFAM" id="SSF64397">
    <property type="entry name" value="Hsp33 domain"/>
    <property type="match status" value="1"/>
</dbReference>
<evidence type="ECO:0000256" key="5">
    <source>
        <dbReference type="ARBA" id="ARBA00023284"/>
    </source>
</evidence>
<name>A0ABX1TID7_9GAMM</name>
<evidence type="ECO:0000313" key="7">
    <source>
        <dbReference type="Proteomes" id="UP000760480"/>
    </source>
</evidence>
<gene>
    <name evidence="6" type="ORF">E4P82_03990</name>
</gene>
<dbReference type="SUPFAM" id="SSF118352">
    <property type="entry name" value="HSP33 redox switch-like"/>
    <property type="match status" value="1"/>
</dbReference>
<dbReference type="InterPro" id="IPR016153">
    <property type="entry name" value="Heat_shock_Hsp33_N"/>
</dbReference>
<dbReference type="CDD" id="cd00498">
    <property type="entry name" value="Hsp33"/>
    <property type="match status" value="1"/>
</dbReference>
<proteinExistence type="predicted"/>
<comment type="caution">
    <text evidence="6">The sequence shown here is derived from an EMBL/GenBank/DDBJ whole genome shotgun (WGS) entry which is preliminary data.</text>
</comment>
<evidence type="ECO:0000256" key="3">
    <source>
        <dbReference type="ARBA" id="ARBA00023157"/>
    </source>
</evidence>
<keyword evidence="7" id="KW-1185">Reference proteome</keyword>
<evidence type="ECO:0000256" key="2">
    <source>
        <dbReference type="ARBA" id="ARBA00022833"/>
    </source>
</evidence>
<keyword evidence="5" id="KW-0676">Redox-active center</keyword>
<evidence type="ECO:0000256" key="4">
    <source>
        <dbReference type="ARBA" id="ARBA00023186"/>
    </source>
</evidence>
<keyword evidence="1" id="KW-0963">Cytoplasm</keyword>
<dbReference type="Gene3D" id="1.10.287.480">
    <property type="entry name" value="helix hairpin bin"/>
    <property type="match status" value="1"/>
</dbReference>
<evidence type="ECO:0000256" key="1">
    <source>
        <dbReference type="ARBA" id="ARBA00022490"/>
    </source>
</evidence>
<reference evidence="6 7" key="1">
    <citation type="submission" date="2019-03" db="EMBL/GenBank/DDBJ databases">
        <title>Metabolic reconstructions from genomes of highly enriched 'Candidatus Accumulibacter' and 'Candidatus Competibacter' bioreactor populations.</title>
        <authorList>
            <person name="Annavajhala M.K."/>
            <person name="Welles L."/>
            <person name="Abbas B."/>
            <person name="Sorokin D."/>
            <person name="Park H."/>
            <person name="Van Loosdrecht M."/>
            <person name="Chandran K."/>
        </authorList>
    </citation>
    <scope>NUCLEOTIDE SEQUENCE [LARGE SCALE GENOMIC DNA]</scope>
    <source>
        <strain evidence="6 7">SBR_G</strain>
    </source>
</reference>
<dbReference type="InterPro" id="IPR000397">
    <property type="entry name" value="Heat_shock_Hsp33"/>
</dbReference>
<keyword evidence="2" id="KW-0862">Zinc</keyword>
<dbReference type="InterPro" id="IPR016154">
    <property type="entry name" value="Heat_shock_Hsp33_C"/>
</dbReference>
<dbReference type="Gene3D" id="3.90.1280.10">
    <property type="entry name" value="HSP33 redox switch-like"/>
    <property type="match status" value="1"/>
</dbReference>
<keyword evidence="3" id="KW-1015">Disulfide bond</keyword>